<dbReference type="InterPro" id="IPR002477">
    <property type="entry name" value="Peptidoglycan-bd-like"/>
</dbReference>
<name>A0A3N0DS24_9ACTN</name>
<keyword evidence="2" id="KW-0808">Transferase</keyword>
<dbReference type="InterPro" id="IPR005490">
    <property type="entry name" value="LD_TPept_cat_dom"/>
</dbReference>
<proteinExistence type="predicted"/>
<comment type="caution">
    <text evidence="9">The sequence shown here is derived from an EMBL/GenBank/DDBJ whole genome shotgun (WGS) entry which is preliminary data.</text>
</comment>
<dbReference type="Pfam" id="PF01471">
    <property type="entry name" value="PG_binding_1"/>
    <property type="match status" value="1"/>
</dbReference>
<feature type="domain" description="Peptidoglycan binding-like" evidence="7">
    <location>
        <begin position="35"/>
        <end position="83"/>
    </location>
</feature>
<evidence type="ECO:0000313" key="10">
    <source>
        <dbReference type="Proteomes" id="UP000277094"/>
    </source>
</evidence>
<reference evidence="9 10" key="1">
    <citation type="submission" date="2018-11" db="EMBL/GenBank/DDBJ databases">
        <authorList>
            <person name="Li F."/>
        </authorList>
    </citation>
    <scope>NUCLEOTIDE SEQUENCE [LARGE SCALE GENOMIC DNA]</scope>
    <source>
        <strain evidence="9 10">KIS18-7</strain>
    </source>
</reference>
<accession>A0A3N0DS24</accession>
<feature type="signal peptide" evidence="6">
    <location>
        <begin position="1"/>
        <end position="27"/>
    </location>
</feature>
<evidence type="ECO:0000313" key="9">
    <source>
        <dbReference type="EMBL" id="RNL78434.1"/>
    </source>
</evidence>
<evidence type="ECO:0000256" key="3">
    <source>
        <dbReference type="ARBA" id="ARBA00022960"/>
    </source>
</evidence>
<dbReference type="OrthoDB" id="3815425at2"/>
<gene>
    <name evidence="9" type="ORF">EFL95_04865</name>
</gene>
<dbReference type="UniPathway" id="UPA00219"/>
<dbReference type="EMBL" id="RJSG01000002">
    <property type="protein sequence ID" value="RNL78434.1"/>
    <property type="molecule type" value="Genomic_DNA"/>
</dbReference>
<sequence length="233" mass="25473">MRRAVLGCLAIVGAFVLATSTVAPSNASDWFRHTQWRLNHFGCDAGPTTGSPNDHTTAGIIRFQAANWLSQTGTLTDATKAKLLTSTSVHCDNRPVPSNSGTGRRIVISQKQNWIWLVRESGDIAAQGGMIDNPKIVSVGTYHSGSKCGRPAKILHNRSYDLKLQLDYFTRIIACGVGIHRVPTYVGTGKQIHPDWMLGTNMMTSHGCTRVSNETAKHIWYFADPGTKVVVVR</sequence>
<dbReference type="InterPro" id="IPR038063">
    <property type="entry name" value="Transpep_catalytic_dom"/>
</dbReference>
<dbReference type="GO" id="GO:0071555">
    <property type="term" value="P:cell wall organization"/>
    <property type="evidence" value="ECO:0007669"/>
    <property type="project" value="UniProtKB-KW"/>
</dbReference>
<keyword evidence="3" id="KW-0133">Cell shape</keyword>
<protein>
    <submittedName>
        <fullName evidence="9">Murein L,D-transpeptidase</fullName>
    </submittedName>
</protein>
<dbReference type="SUPFAM" id="SSF141523">
    <property type="entry name" value="L,D-transpeptidase catalytic domain-like"/>
    <property type="match status" value="1"/>
</dbReference>
<evidence type="ECO:0000259" key="8">
    <source>
        <dbReference type="Pfam" id="PF03734"/>
    </source>
</evidence>
<dbReference type="Pfam" id="PF03734">
    <property type="entry name" value="YkuD"/>
    <property type="match status" value="1"/>
</dbReference>
<dbReference type="RefSeq" id="WP_123232933.1">
    <property type="nucleotide sequence ID" value="NZ_RJSG01000002.1"/>
</dbReference>
<dbReference type="AlphaFoldDB" id="A0A3N0DS24"/>
<dbReference type="GO" id="GO:0009252">
    <property type="term" value="P:peptidoglycan biosynthetic process"/>
    <property type="evidence" value="ECO:0007669"/>
    <property type="project" value="UniProtKB-UniPathway"/>
</dbReference>
<evidence type="ECO:0000256" key="2">
    <source>
        <dbReference type="ARBA" id="ARBA00022679"/>
    </source>
</evidence>
<evidence type="ECO:0000256" key="4">
    <source>
        <dbReference type="ARBA" id="ARBA00022984"/>
    </source>
</evidence>
<keyword evidence="10" id="KW-1185">Reference proteome</keyword>
<evidence type="ECO:0000256" key="6">
    <source>
        <dbReference type="SAM" id="SignalP"/>
    </source>
</evidence>
<keyword evidence="5" id="KW-0961">Cell wall biogenesis/degradation</keyword>
<dbReference type="GO" id="GO:0008360">
    <property type="term" value="P:regulation of cell shape"/>
    <property type="evidence" value="ECO:0007669"/>
    <property type="project" value="UniProtKB-KW"/>
</dbReference>
<organism evidence="9 10">
    <name type="scientific">Nocardioides marmorisolisilvae</name>
    <dbReference type="NCBI Taxonomy" id="1542737"/>
    <lineage>
        <taxon>Bacteria</taxon>
        <taxon>Bacillati</taxon>
        <taxon>Actinomycetota</taxon>
        <taxon>Actinomycetes</taxon>
        <taxon>Propionibacteriales</taxon>
        <taxon>Nocardioidaceae</taxon>
        <taxon>Nocardioides</taxon>
    </lineage>
</organism>
<dbReference type="SUPFAM" id="SSF47090">
    <property type="entry name" value="PGBD-like"/>
    <property type="match status" value="1"/>
</dbReference>
<dbReference type="InterPro" id="IPR036366">
    <property type="entry name" value="PGBDSf"/>
</dbReference>
<evidence type="ECO:0000259" key="7">
    <source>
        <dbReference type="Pfam" id="PF01471"/>
    </source>
</evidence>
<dbReference type="Proteomes" id="UP000277094">
    <property type="component" value="Unassembled WGS sequence"/>
</dbReference>
<dbReference type="GO" id="GO:0016740">
    <property type="term" value="F:transferase activity"/>
    <property type="evidence" value="ECO:0007669"/>
    <property type="project" value="UniProtKB-KW"/>
</dbReference>
<keyword evidence="6" id="KW-0732">Signal</keyword>
<feature type="domain" description="L,D-TPase catalytic" evidence="8">
    <location>
        <begin position="162"/>
        <end position="231"/>
    </location>
</feature>
<dbReference type="CDD" id="cd16913">
    <property type="entry name" value="YkuD_like"/>
    <property type="match status" value="1"/>
</dbReference>
<dbReference type="Gene3D" id="1.10.101.10">
    <property type="entry name" value="PGBD-like superfamily/PGBD"/>
    <property type="match status" value="1"/>
</dbReference>
<dbReference type="Gene3D" id="2.40.440.10">
    <property type="entry name" value="L,D-transpeptidase catalytic domain-like"/>
    <property type="match status" value="1"/>
</dbReference>
<keyword evidence="4" id="KW-0573">Peptidoglycan synthesis</keyword>
<feature type="chain" id="PRO_5018083366" evidence="6">
    <location>
        <begin position="28"/>
        <end position="233"/>
    </location>
</feature>
<comment type="pathway">
    <text evidence="1">Cell wall biogenesis; peptidoglycan biosynthesis.</text>
</comment>
<evidence type="ECO:0000256" key="1">
    <source>
        <dbReference type="ARBA" id="ARBA00004752"/>
    </source>
</evidence>
<evidence type="ECO:0000256" key="5">
    <source>
        <dbReference type="ARBA" id="ARBA00023316"/>
    </source>
</evidence>
<dbReference type="InterPro" id="IPR036365">
    <property type="entry name" value="PGBD-like_sf"/>
</dbReference>